<reference evidence="2 3" key="1">
    <citation type="submission" date="2020-08" db="EMBL/GenBank/DDBJ databases">
        <authorList>
            <person name="Xu S."/>
            <person name="Li A."/>
        </authorList>
    </citation>
    <scope>NUCLEOTIDE SEQUENCE [LARGE SCALE GENOMIC DNA]</scope>
    <source>
        <strain evidence="2 3">119BY6-57</strain>
    </source>
</reference>
<gene>
    <name evidence="2" type="ORF">H4F98_15635</name>
</gene>
<dbReference type="Gene3D" id="3.40.50.150">
    <property type="entry name" value="Vaccinia Virus protein VP39"/>
    <property type="match status" value="1"/>
</dbReference>
<keyword evidence="2" id="KW-0808">Transferase</keyword>
<dbReference type="GO" id="GO:0032259">
    <property type="term" value="P:methylation"/>
    <property type="evidence" value="ECO:0007669"/>
    <property type="project" value="UniProtKB-KW"/>
</dbReference>
<dbReference type="InterPro" id="IPR029063">
    <property type="entry name" value="SAM-dependent_MTases_sf"/>
</dbReference>
<dbReference type="AlphaFoldDB" id="A0A7W3TPC0"/>
<protein>
    <submittedName>
        <fullName evidence="2">Class I SAM-dependent methyltransferase</fullName>
    </submittedName>
</protein>
<keyword evidence="2" id="KW-0489">Methyltransferase</keyword>
<name>A0A7W3TPC0_9GAMM</name>
<proteinExistence type="predicted"/>
<dbReference type="RefSeq" id="WP_182688766.1">
    <property type="nucleotide sequence ID" value="NZ_JACHTF010000022.1"/>
</dbReference>
<sequence length="234" mass="25079">MHADEIKALFDQQAAHYDTQWAKTSPIRDCLHLLVDSLFAALPEDARILSVGAGTGAELAFLAARHPQWRFTVVEPSGGMVAVCRERAAAEGFLARCSFHEGHLDTLEAGEAHHAATCFLVSQFLLERDARVAFFAGIAARLLPGGILASTDLAADIDSDDYEVLLRAWLAMMATAEVTPDAVARMRQAYANDVGVLSAGDIAGMIEAAGFAPPLRFFQAGLIHGWRSQASGTL</sequence>
<organism evidence="2 3">
    <name type="scientific">Marilutibacter spongiae</name>
    <dbReference type="NCBI Taxonomy" id="2025720"/>
    <lineage>
        <taxon>Bacteria</taxon>
        <taxon>Pseudomonadati</taxon>
        <taxon>Pseudomonadota</taxon>
        <taxon>Gammaproteobacteria</taxon>
        <taxon>Lysobacterales</taxon>
        <taxon>Lysobacteraceae</taxon>
        <taxon>Marilutibacter</taxon>
    </lineage>
</organism>
<evidence type="ECO:0000313" key="2">
    <source>
        <dbReference type="EMBL" id="MBB1062005.1"/>
    </source>
</evidence>
<evidence type="ECO:0000259" key="1">
    <source>
        <dbReference type="Pfam" id="PF13649"/>
    </source>
</evidence>
<dbReference type="Proteomes" id="UP000523196">
    <property type="component" value="Unassembled WGS sequence"/>
</dbReference>
<dbReference type="InterPro" id="IPR041698">
    <property type="entry name" value="Methyltransf_25"/>
</dbReference>
<comment type="caution">
    <text evidence="2">The sequence shown here is derived from an EMBL/GenBank/DDBJ whole genome shotgun (WGS) entry which is preliminary data.</text>
</comment>
<keyword evidence="3" id="KW-1185">Reference proteome</keyword>
<evidence type="ECO:0000313" key="3">
    <source>
        <dbReference type="Proteomes" id="UP000523196"/>
    </source>
</evidence>
<accession>A0A7W3TPC0</accession>
<dbReference type="EMBL" id="JACHTF010000022">
    <property type="protein sequence ID" value="MBB1062005.1"/>
    <property type="molecule type" value="Genomic_DNA"/>
</dbReference>
<dbReference type="Pfam" id="PF13649">
    <property type="entry name" value="Methyltransf_25"/>
    <property type="match status" value="1"/>
</dbReference>
<feature type="domain" description="Methyltransferase" evidence="1">
    <location>
        <begin position="48"/>
        <end position="146"/>
    </location>
</feature>
<dbReference type="SUPFAM" id="SSF53335">
    <property type="entry name" value="S-adenosyl-L-methionine-dependent methyltransferases"/>
    <property type="match status" value="1"/>
</dbReference>
<dbReference type="GO" id="GO:0008168">
    <property type="term" value="F:methyltransferase activity"/>
    <property type="evidence" value="ECO:0007669"/>
    <property type="project" value="UniProtKB-KW"/>
</dbReference>
<dbReference type="CDD" id="cd02440">
    <property type="entry name" value="AdoMet_MTases"/>
    <property type="match status" value="1"/>
</dbReference>